<reference evidence="3" key="1">
    <citation type="journal article" date="2011" name="Nature">
        <title>Genome sequence and analysis of the tuber crop potato.</title>
        <authorList>
            <consortium name="The Potato Genome Sequencing Consortium"/>
        </authorList>
    </citation>
    <scope>NUCLEOTIDE SEQUENCE [LARGE SCALE GENOMIC DNA]</scope>
    <source>
        <strain evidence="3">cv. DM1-3 516 R44</strain>
    </source>
</reference>
<sequence>MVRGKEVECHSEHINVVLGRPLQSALPYEGLPIVQSMDDLKGWLDPMISDTTPRWMDAGAPIEKRDMNIASSALSPERKEQIGGEKEQSVYRQATPRNSDTLPNYPGHKDAEGK</sequence>
<evidence type="ECO:0000313" key="3">
    <source>
        <dbReference type="Proteomes" id="UP000011115"/>
    </source>
</evidence>
<evidence type="ECO:0000313" key="2">
    <source>
        <dbReference type="EnsemblPlants" id="PGSC0003DMT400092371"/>
    </source>
</evidence>
<dbReference type="Proteomes" id="UP000011115">
    <property type="component" value="Unassembled WGS sequence"/>
</dbReference>
<evidence type="ECO:0000256" key="1">
    <source>
        <dbReference type="SAM" id="MobiDB-lite"/>
    </source>
</evidence>
<reference evidence="2" key="2">
    <citation type="submission" date="2015-06" db="UniProtKB">
        <authorList>
            <consortium name="EnsemblPlants"/>
        </authorList>
    </citation>
    <scope>IDENTIFICATION</scope>
    <source>
        <strain evidence="2">DM1-3 516 R44</strain>
    </source>
</reference>
<dbReference type="Gramene" id="PGSC0003DMT400092371">
    <property type="protein sequence ID" value="PGSC0003DMT400092371"/>
    <property type="gene ID" value="PGSC0003DMG400041942"/>
</dbReference>
<dbReference type="PANTHER" id="PTHR33180">
    <property type="entry name" value="PHOTOSYSTEM II CP43 REACTION CENTER PROTEIN"/>
    <property type="match status" value="1"/>
</dbReference>
<dbReference type="AlphaFoldDB" id="M1DPN9"/>
<feature type="region of interest" description="Disordered" evidence="1">
    <location>
        <begin position="72"/>
        <end position="114"/>
    </location>
</feature>
<protein>
    <submittedName>
        <fullName evidence="2">Uncharacterized protein</fullName>
    </submittedName>
</protein>
<feature type="compositionally biased region" description="Polar residues" evidence="1">
    <location>
        <begin position="90"/>
        <end position="102"/>
    </location>
</feature>
<dbReference type="PaxDb" id="4113-PGSC0003DMT400092371"/>
<dbReference type="InParanoid" id="M1DPN9"/>
<proteinExistence type="predicted"/>
<keyword evidence="3" id="KW-1185">Reference proteome</keyword>
<dbReference type="PANTHER" id="PTHR33180:SF31">
    <property type="entry name" value="POLYPROTEIN PROTEIN"/>
    <property type="match status" value="1"/>
</dbReference>
<name>M1DPN9_SOLTU</name>
<organism evidence="2 3">
    <name type="scientific">Solanum tuberosum</name>
    <name type="common">Potato</name>
    <dbReference type="NCBI Taxonomy" id="4113"/>
    <lineage>
        <taxon>Eukaryota</taxon>
        <taxon>Viridiplantae</taxon>
        <taxon>Streptophyta</taxon>
        <taxon>Embryophyta</taxon>
        <taxon>Tracheophyta</taxon>
        <taxon>Spermatophyta</taxon>
        <taxon>Magnoliopsida</taxon>
        <taxon>eudicotyledons</taxon>
        <taxon>Gunneridae</taxon>
        <taxon>Pentapetalae</taxon>
        <taxon>asterids</taxon>
        <taxon>lamiids</taxon>
        <taxon>Solanales</taxon>
        <taxon>Solanaceae</taxon>
        <taxon>Solanoideae</taxon>
        <taxon>Solaneae</taxon>
        <taxon>Solanum</taxon>
    </lineage>
</organism>
<dbReference type="EnsemblPlants" id="PGSC0003DMT400092371">
    <property type="protein sequence ID" value="PGSC0003DMT400092371"/>
    <property type="gene ID" value="PGSC0003DMG400041942"/>
</dbReference>
<feature type="compositionally biased region" description="Basic and acidic residues" evidence="1">
    <location>
        <begin position="76"/>
        <end position="89"/>
    </location>
</feature>
<dbReference type="HOGENOM" id="CLU_2125491_0_0_1"/>
<accession>M1DPN9</accession>